<feature type="region of interest" description="Disordered" evidence="1">
    <location>
        <begin position="1"/>
        <end position="81"/>
    </location>
</feature>
<feature type="compositionally biased region" description="Basic and acidic residues" evidence="1">
    <location>
        <begin position="63"/>
        <end position="77"/>
    </location>
</feature>
<dbReference type="Gene3D" id="1.20.1280.50">
    <property type="match status" value="1"/>
</dbReference>
<name>A0A5J9UN22_9POAL</name>
<feature type="non-terminal residue" evidence="3">
    <location>
        <position position="1"/>
    </location>
</feature>
<comment type="caution">
    <text evidence="3">The sequence shown here is derived from an EMBL/GenBank/DDBJ whole genome shotgun (WGS) entry which is preliminary data.</text>
</comment>
<evidence type="ECO:0000313" key="4">
    <source>
        <dbReference type="Proteomes" id="UP000324897"/>
    </source>
</evidence>
<dbReference type="EMBL" id="RWGY01000013">
    <property type="protein sequence ID" value="TVU25153.1"/>
    <property type="molecule type" value="Genomic_DNA"/>
</dbReference>
<evidence type="ECO:0000256" key="1">
    <source>
        <dbReference type="SAM" id="MobiDB-lite"/>
    </source>
</evidence>
<protein>
    <recommendedName>
        <fullName evidence="2">KIB1-4 beta-propeller domain-containing protein</fullName>
    </recommendedName>
</protein>
<evidence type="ECO:0000259" key="2">
    <source>
        <dbReference type="Pfam" id="PF03478"/>
    </source>
</evidence>
<feature type="domain" description="KIB1-4 beta-propeller" evidence="2">
    <location>
        <begin position="155"/>
        <end position="429"/>
    </location>
</feature>
<feature type="compositionally biased region" description="Basic and acidic residues" evidence="1">
    <location>
        <begin position="24"/>
        <end position="33"/>
    </location>
</feature>
<dbReference type="Gramene" id="TVU25153">
    <property type="protein sequence ID" value="TVU25153"/>
    <property type="gene ID" value="EJB05_27637"/>
</dbReference>
<evidence type="ECO:0000313" key="3">
    <source>
        <dbReference type="EMBL" id="TVU25153.1"/>
    </source>
</evidence>
<proteinExistence type="predicted"/>
<feature type="non-terminal residue" evidence="3">
    <location>
        <position position="468"/>
    </location>
</feature>
<accession>A0A5J9UN22</accession>
<dbReference type="Proteomes" id="UP000324897">
    <property type="component" value="Chromosome 2"/>
</dbReference>
<reference evidence="3 4" key="1">
    <citation type="journal article" date="2019" name="Sci. Rep.">
        <title>A high-quality genome of Eragrostis curvula grass provides insights into Poaceae evolution and supports new strategies to enhance forage quality.</title>
        <authorList>
            <person name="Carballo J."/>
            <person name="Santos B.A.C.M."/>
            <person name="Zappacosta D."/>
            <person name="Garbus I."/>
            <person name="Selva J.P."/>
            <person name="Gallo C.A."/>
            <person name="Diaz A."/>
            <person name="Albertini E."/>
            <person name="Caccamo M."/>
            <person name="Echenique V."/>
        </authorList>
    </citation>
    <scope>NUCLEOTIDE SEQUENCE [LARGE SCALE GENOMIC DNA]</scope>
    <source>
        <strain evidence="4">cv. Victoria</strain>
        <tissue evidence="3">Leaf</tissue>
    </source>
</reference>
<dbReference type="AlphaFoldDB" id="A0A5J9UN22"/>
<feature type="compositionally biased region" description="Low complexity" evidence="1">
    <location>
        <begin position="9"/>
        <end position="21"/>
    </location>
</feature>
<gene>
    <name evidence="3" type="ORF">EJB05_27637</name>
</gene>
<keyword evidence="4" id="KW-1185">Reference proteome</keyword>
<dbReference type="PANTHER" id="PTHR33110">
    <property type="entry name" value="F-BOX/KELCH-REPEAT PROTEIN-RELATED"/>
    <property type="match status" value="1"/>
</dbReference>
<dbReference type="Pfam" id="PF03478">
    <property type="entry name" value="Beta-prop_KIB1-4"/>
    <property type="match status" value="1"/>
</dbReference>
<organism evidence="3 4">
    <name type="scientific">Eragrostis curvula</name>
    <name type="common">weeping love grass</name>
    <dbReference type="NCBI Taxonomy" id="38414"/>
    <lineage>
        <taxon>Eukaryota</taxon>
        <taxon>Viridiplantae</taxon>
        <taxon>Streptophyta</taxon>
        <taxon>Embryophyta</taxon>
        <taxon>Tracheophyta</taxon>
        <taxon>Spermatophyta</taxon>
        <taxon>Magnoliopsida</taxon>
        <taxon>Liliopsida</taxon>
        <taxon>Poales</taxon>
        <taxon>Poaceae</taxon>
        <taxon>PACMAD clade</taxon>
        <taxon>Chloridoideae</taxon>
        <taxon>Eragrostideae</taxon>
        <taxon>Eragrostidinae</taxon>
        <taxon>Eragrostis</taxon>
    </lineage>
</organism>
<dbReference type="PANTHER" id="PTHR33110:SF23">
    <property type="entry name" value="OS04G0316800 PROTEIN"/>
    <property type="match status" value="1"/>
</dbReference>
<sequence>EITKVSLLPTGATAGTAPCGGRDFGTEISDKGFEGTAPCSSDQEASRRRSPKTMDSGTGTSRDVLDGRLDKRSRYESDTEASPWAGIQPEIMGIVLRFLICVADRASVRSVCRNWRAAAHGHRLPPPLPLLVLANLRFSCLSQEGTLRPAWRLLMPDEVATDDVHCVDSFDGWLVVATRSKKYNDADGDCFLVNSSSHAVVHLPHLCYSHHNYSAISFKTLPIINGFECLSAKWYYLLRLTLGSNFIVAASSDFMSSPSLALWQPGMVSWHICNGVAIDGPKDITFSQGKLYVIQRFTASLCAFVLEEENGGIIISCVEHCVTETLPPHPTQHDGSLTCNMVVWHEKLLLVVRYYDSCYRRSVLKVKVFALDFSTNPHGLTEMHDLDGDCIFVGSGSSKSFPASLLDEAEGDLIYFVPDVWSHDRCVYNMRNDRMRPFVIKSLPSKSQLPDEYNDFPVWLFPSEQREI</sequence>
<dbReference type="InterPro" id="IPR005174">
    <property type="entry name" value="KIB1-4_b-propeller"/>
</dbReference>